<dbReference type="Proteomes" id="UP000305233">
    <property type="component" value="Unassembled WGS sequence"/>
</dbReference>
<dbReference type="OrthoDB" id="3628931at2"/>
<keyword evidence="4" id="KW-1185">Reference proteome</keyword>
<organism evidence="3 4">
    <name type="scientific">Arthrobacter echini</name>
    <dbReference type="NCBI Taxonomy" id="1529066"/>
    <lineage>
        <taxon>Bacteria</taxon>
        <taxon>Bacillati</taxon>
        <taxon>Actinomycetota</taxon>
        <taxon>Actinomycetes</taxon>
        <taxon>Micrococcales</taxon>
        <taxon>Micrococcaceae</taxon>
        <taxon>Arthrobacter</taxon>
    </lineage>
</organism>
<evidence type="ECO:0000256" key="1">
    <source>
        <dbReference type="SAM" id="MobiDB-lite"/>
    </source>
</evidence>
<keyword evidence="2" id="KW-0472">Membrane</keyword>
<comment type="caution">
    <text evidence="3">The sequence shown here is derived from an EMBL/GenBank/DDBJ whole genome shotgun (WGS) entry which is preliminary data.</text>
</comment>
<proteinExistence type="predicted"/>
<feature type="region of interest" description="Disordered" evidence="1">
    <location>
        <begin position="108"/>
        <end position="283"/>
    </location>
</feature>
<evidence type="ECO:0000256" key="2">
    <source>
        <dbReference type="SAM" id="Phobius"/>
    </source>
</evidence>
<feature type="compositionally biased region" description="Basic and acidic residues" evidence="1">
    <location>
        <begin position="257"/>
        <end position="283"/>
    </location>
</feature>
<evidence type="ECO:0000313" key="3">
    <source>
        <dbReference type="EMBL" id="THJ68448.1"/>
    </source>
</evidence>
<keyword evidence="2" id="KW-1133">Transmembrane helix</keyword>
<protein>
    <submittedName>
        <fullName evidence="3">Uncharacterized protein</fullName>
    </submittedName>
</protein>
<feature type="compositionally biased region" description="Low complexity" evidence="1">
    <location>
        <begin position="203"/>
        <end position="231"/>
    </location>
</feature>
<feature type="region of interest" description="Disordered" evidence="1">
    <location>
        <begin position="1"/>
        <end position="81"/>
    </location>
</feature>
<reference evidence="3 4" key="1">
    <citation type="submission" date="2019-04" db="EMBL/GenBank/DDBJ databases">
        <authorList>
            <person name="Liu Q."/>
            <person name="Xin Y.-H."/>
        </authorList>
    </citation>
    <scope>NUCLEOTIDE SEQUENCE [LARGE SCALE GENOMIC DNA]</scope>
    <source>
        <strain evidence="3 4">AM23</strain>
    </source>
</reference>
<evidence type="ECO:0000313" key="4">
    <source>
        <dbReference type="Proteomes" id="UP000305233"/>
    </source>
</evidence>
<keyword evidence="2" id="KW-0812">Transmembrane</keyword>
<feature type="compositionally biased region" description="Low complexity" evidence="1">
    <location>
        <begin position="168"/>
        <end position="182"/>
    </location>
</feature>
<sequence>MDNARQNPDDSGPGTVPQDPPAPEDSAGPDTAPRGAGATGTDRVGAGAPAGAETTDDPMPSGSVQPELSVGPDTIDLSEPDLAPAQISQDVADAASLEAAAAEARAVAAEAEQASSLVGGPMPRNAPVTRASHDATAPAGGVVEDTEQDSRAGSVAESDPASRERTSPDAPAEVAVAAEASAGPDERPAASGRATGGAGAERTPSTPTAPGAPVASAGVAAGASAAPAPGTRSEDRVVSGNPVGESDGTRVVGRADGAADRAGRERAGTGGDRDMPAAQDEPRTGSNALPLLLVIAAVVVLVGLLIWLVVSLISGLELFDVAGQDQLGQLSVIARE</sequence>
<gene>
    <name evidence="3" type="ORF">E8P82_00590</name>
</gene>
<dbReference type="RefSeq" id="WP_136452549.1">
    <property type="nucleotide sequence ID" value="NZ_SSWH01000001.1"/>
</dbReference>
<feature type="transmembrane region" description="Helical" evidence="2">
    <location>
        <begin position="288"/>
        <end position="310"/>
    </location>
</feature>
<dbReference type="EMBL" id="SSWH01000001">
    <property type="protein sequence ID" value="THJ68448.1"/>
    <property type="molecule type" value="Genomic_DNA"/>
</dbReference>
<accession>A0A4S5E9V5</accession>
<dbReference type="AlphaFoldDB" id="A0A4S5E9V5"/>
<name>A0A4S5E9V5_9MICC</name>